<dbReference type="CDD" id="cd04105">
    <property type="entry name" value="SR_beta"/>
    <property type="match status" value="1"/>
</dbReference>
<evidence type="ECO:0000256" key="1">
    <source>
        <dbReference type="ARBA" id="ARBA00004389"/>
    </source>
</evidence>
<keyword evidence="9 11" id="KW-0472">Membrane</keyword>
<dbReference type="OrthoDB" id="41266at2759"/>
<evidence type="ECO:0000256" key="3">
    <source>
        <dbReference type="ARBA" id="ARBA00020256"/>
    </source>
</evidence>
<keyword evidence="6" id="KW-0256">Endoplasmic reticulum</keyword>
<protein>
    <recommendedName>
        <fullName evidence="3">Signal recognition particle receptor subunit beta</fullName>
    </recommendedName>
</protein>
<keyword evidence="4 11" id="KW-0812">Transmembrane</keyword>
<keyword evidence="13" id="KW-1185">Reference proteome</keyword>
<dbReference type="GO" id="GO:0003924">
    <property type="term" value="F:GTPase activity"/>
    <property type="evidence" value="ECO:0007669"/>
    <property type="project" value="TreeGrafter"/>
</dbReference>
<dbReference type="Gene3D" id="3.40.50.300">
    <property type="entry name" value="P-loop containing nucleotide triphosphate hydrolases"/>
    <property type="match status" value="1"/>
</dbReference>
<comment type="similarity">
    <text evidence="2">Belongs to the SRP receptor beta subunit family.</text>
</comment>
<evidence type="ECO:0000256" key="5">
    <source>
        <dbReference type="ARBA" id="ARBA00022741"/>
    </source>
</evidence>
<evidence type="ECO:0000256" key="6">
    <source>
        <dbReference type="ARBA" id="ARBA00022824"/>
    </source>
</evidence>
<keyword evidence="12" id="KW-0378">Hydrolase</keyword>
<evidence type="ECO:0000256" key="9">
    <source>
        <dbReference type="ARBA" id="ARBA00023136"/>
    </source>
</evidence>
<keyword evidence="10" id="KW-0675">Receptor</keyword>
<dbReference type="InterPro" id="IPR024156">
    <property type="entry name" value="Small_GTPase_ARF"/>
</dbReference>
<dbReference type="GO" id="GO:0005794">
    <property type="term" value="C:Golgi apparatus"/>
    <property type="evidence" value="ECO:0007669"/>
    <property type="project" value="TreeGrafter"/>
</dbReference>
<dbReference type="SUPFAM" id="SSF52540">
    <property type="entry name" value="P-loop containing nucleoside triphosphate hydrolases"/>
    <property type="match status" value="1"/>
</dbReference>
<gene>
    <name evidence="12" type="ORF">F8M41_000166</name>
</gene>
<accession>A0A8H3XIF5</accession>
<feature type="transmembrane region" description="Helical" evidence="11">
    <location>
        <begin position="6"/>
        <end position="26"/>
    </location>
</feature>
<dbReference type="GO" id="GO:0043001">
    <property type="term" value="P:Golgi to plasma membrane protein transport"/>
    <property type="evidence" value="ECO:0007669"/>
    <property type="project" value="TreeGrafter"/>
</dbReference>
<evidence type="ECO:0000256" key="8">
    <source>
        <dbReference type="ARBA" id="ARBA00023134"/>
    </source>
</evidence>
<dbReference type="InterPro" id="IPR027417">
    <property type="entry name" value="P-loop_NTPase"/>
</dbReference>
<evidence type="ECO:0000256" key="2">
    <source>
        <dbReference type="ARBA" id="ARBA00005619"/>
    </source>
</evidence>
<dbReference type="GO" id="GO:0034067">
    <property type="term" value="P:protein localization to Golgi apparatus"/>
    <property type="evidence" value="ECO:0007669"/>
    <property type="project" value="TreeGrafter"/>
</dbReference>
<dbReference type="GO" id="GO:0005789">
    <property type="term" value="C:endoplasmic reticulum membrane"/>
    <property type="evidence" value="ECO:0007669"/>
    <property type="project" value="UniProtKB-SubCell"/>
</dbReference>
<dbReference type="SMART" id="SM00177">
    <property type="entry name" value="ARF"/>
    <property type="match status" value="1"/>
</dbReference>
<dbReference type="Proteomes" id="UP000439903">
    <property type="component" value="Unassembled WGS sequence"/>
</dbReference>
<evidence type="ECO:0000256" key="7">
    <source>
        <dbReference type="ARBA" id="ARBA00022989"/>
    </source>
</evidence>
<dbReference type="GO" id="GO:0005525">
    <property type="term" value="F:GTP binding"/>
    <property type="evidence" value="ECO:0007669"/>
    <property type="project" value="UniProtKB-KW"/>
</dbReference>
<name>A0A8H3XIF5_GIGMA</name>
<dbReference type="PANTHER" id="PTHR45909:SF1">
    <property type="entry name" value="ADP-RIBOSYLATION FACTOR-RELATED PROTEIN 1"/>
    <property type="match status" value="1"/>
</dbReference>
<organism evidence="12 13">
    <name type="scientific">Gigaspora margarita</name>
    <dbReference type="NCBI Taxonomy" id="4874"/>
    <lineage>
        <taxon>Eukaryota</taxon>
        <taxon>Fungi</taxon>
        <taxon>Fungi incertae sedis</taxon>
        <taxon>Mucoromycota</taxon>
        <taxon>Glomeromycotina</taxon>
        <taxon>Glomeromycetes</taxon>
        <taxon>Diversisporales</taxon>
        <taxon>Gigasporaceae</taxon>
        <taxon>Gigaspora</taxon>
    </lineage>
</organism>
<reference evidence="12 13" key="1">
    <citation type="journal article" date="2019" name="Environ. Microbiol.">
        <title>At the nexus of three kingdoms: the genome of the mycorrhizal fungus Gigaspora margarita provides insights into plant, endobacterial and fungal interactions.</title>
        <authorList>
            <person name="Venice F."/>
            <person name="Ghignone S."/>
            <person name="Salvioli di Fossalunga A."/>
            <person name="Amselem J."/>
            <person name="Novero M."/>
            <person name="Xianan X."/>
            <person name="Sedzielewska Toro K."/>
            <person name="Morin E."/>
            <person name="Lipzen A."/>
            <person name="Grigoriev I.V."/>
            <person name="Henrissat B."/>
            <person name="Martin F.M."/>
            <person name="Bonfante P."/>
        </authorList>
    </citation>
    <scope>NUCLEOTIDE SEQUENCE [LARGE SCALE GENOMIC DNA]</scope>
    <source>
        <strain evidence="12 13">BEG34</strain>
    </source>
</reference>
<comment type="subcellular location">
    <subcellularLocation>
        <location evidence="1">Endoplasmic reticulum membrane</location>
        <topology evidence="1">Single-pass membrane protein</topology>
    </subcellularLocation>
</comment>
<comment type="caution">
    <text evidence="12">The sequence shown here is derived from an EMBL/GenBank/DDBJ whole genome shotgun (WGS) entry which is preliminary data.</text>
</comment>
<evidence type="ECO:0000313" key="13">
    <source>
        <dbReference type="Proteomes" id="UP000439903"/>
    </source>
</evidence>
<dbReference type="AlphaFoldDB" id="A0A8H3XIF5"/>
<evidence type="ECO:0000256" key="11">
    <source>
        <dbReference type="SAM" id="Phobius"/>
    </source>
</evidence>
<keyword evidence="5" id="KW-0547">Nucleotide-binding</keyword>
<dbReference type="GO" id="GO:0006886">
    <property type="term" value="P:intracellular protein transport"/>
    <property type="evidence" value="ECO:0007669"/>
    <property type="project" value="TreeGrafter"/>
</dbReference>
<dbReference type="Pfam" id="PF09439">
    <property type="entry name" value="SRPRB"/>
    <property type="match status" value="1"/>
</dbReference>
<evidence type="ECO:0000313" key="12">
    <source>
        <dbReference type="EMBL" id="KAF0463388.1"/>
    </source>
</evidence>
<keyword evidence="7 11" id="KW-1133">Transmembrane helix</keyword>
<proteinExistence type="inferred from homology"/>
<evidence type="ECO:0000256" key="4">
    <source>
        <dbReference type="ARBA" id="ARBA00022692"/>
    </source>
</evidence>
<dbReference type="PANTHER" id="PTHR45909">
    <property type="entry name" value="ADP-RIBOSYLATION FACTOR-RELATED PROTEIN 1"/>
    <property type="match status" value="1"/>
</dbReference>
<dbReference type="EMBL" id="WTPW01001002">
    <property type="protein sequence ID" value="KAF0463388.1"/>
    <property type="molecule type" value="Genomic_DNA"/>
</dbReference>
<sequence>MDISTFIWTIFAILAIAIAVTVLNFLGNRTKKDTFLLLGLSDSGKTSLFLKLRYGSLVQTHTSMKENEGHFIINDNGIPLVKNPIHVVDVPGHEKLRFKFSDFIPITRGIIFVIDSSTCAKNSRQIAEYLYDIFAHKNVKNIPTLIACNMSDMITALPPERIRTILENEINRLRITRTSGLDHQDSVDDVEFLGYESEDFKFEHLENDVVFEKCSVKEGEINVIKEWIVDTFQGIK</sequence>
<keyword evidence="8" id="KW-0342">GTP-binding</keyword>
<evidence type="ECO:0000256" key="10">
    <source>
        <dbReference type="ARBA" id="ARBA00023170"/>
    </source>
</evidence>
<dbReference type="InterPro" id="IPR019009">
    <property type="entry name" value="SRP_receptor_beta_su"/>
</dbReference>